<dbReference type="Proteomes" id="UP001201163">
    <property type="component" value="Unassembled WGS sequence"/>
</dbReference>
<proteinExistence type="predicted"/>
<accession>A0AAD4QHD7</accession>
<evidence type="ECO:0000313" key="2">
    <source>
        <dbReference type="EMBL" id="KAH8999725.1"/>
    </source>
</evidence>
<feature type="transmembrane region" description="Helical" evidence="1">
    <location>
        <begin position="6"/>
        <end position="27"/>
    </location>
</feature>
<evidence type="ECO:0000313" key="3">
    <source>
        <dbReference type="Proteomes" id="UP001201163"/>
    </source>
</evidence>
<comment type="caution">
    <text evidence="2">The sequence shown here is derived from an EMBL/GenBank/DDBJ whole genome shotgun (WGS) entry which is preliminary data.</text>
</comment>
<keyword evidence="3" id="KW-1185">Reference proteome</keyword>
<reference evidence="2" key="1">
    <citation type="submission" date="2022-01" db="EMBL/GenBank/DDBJ databases">
        <title>Comparative genomics reveals a dynamic genome evolution in the ectomycorrhizal milk-cap (Lactarius) mushrooms.</title>
        <authorList>
            <consortium name="DOE Joint Genome Institute"/>
            <person name="Lebreton A."/>
            <person name="Tang N."/>
            <person name="Kuo A."/>
            <person name="LaButti K."/>
            <person name="Drula E."/>
            <person name="Barry K."/>
            <person name="Clum A."/>
            <person name="Lipzen A."/>
            <person name="Mousain D."/>
            <person name="Ng V."/>
            <person name="Wang R."/>
            <person name="Wang X."/>
            <person name="Dai Y."/>
            <person name="Henrissat B."/>
            <person name="Grigoriev I.V."/>
            <person name="Guerin-Laguette A."/>
            <person name="Yu F."/>
            <person name="Martin F.M."/>
        </authorList>
    </citation>
    <scope>NUCLEOTIDE SEQUENCE</scope>
    <source>
        <strain evidence="2">QP</strain>
    </source>
</reference>
<sequence>MAGSRVWWLLVTLCAGFGGSACGWLFFGVWGDLLASGVDCLVDVVGWQIQGVGHLVVWVTGASGDIIRFWQSGVVWTSCDRGSVSWCWNAWLAQYVRGGAIGDWHRTLWYTSLPVGGGRGLSLLCRTELGAVFVEAIESWAAYRSLSVWDQMRGRRRSVYGVVWVAIVSGWCSCSRVRGGITEGYHWFGRAEEVVLGVETETHEVFTPLLGRLSSMTTQ</sequence>
<dbReference type="EMBL" id="JAKELL010000003">
    <property type="protein sequence ID" value="KAH8999725.1"/>
    <property type="molecule type" value="Genomic_DNA"/>
</dbReference>
<name>A0AAD4QHD7_9AGAM</name>
<keyword evidence="1" id="KW-1133">Transmembrane helix</keyword>
<protein>
    <submittedName>
        <fullName evidence="2">Uncharacterized protein</fullName>
    </submittedName>
</protein>
<organism evidence="2 3">
    <name type="scientific">Lactarius akahatsu</name>
    <dbReference type="NCBI Taxonomy" id="416441"/>
    <lineage>
        <taxon>Eukaryota</taxon>
        <taxon>Fungi</taxon>
        <taxon>Dikarya</taxon>
        <taxon>Basidiomycota</taxon>
        <taxon>Agaricomycotina</taxon>
        <taxon>Agaricomycetes</taxon>
        <taxon>Russulales</taxon>
        <taxon>Russulaceae</taxon>
        <taxon>Lactarius</taxon>
    </lineage>
</organism>
<keyword evidence="1" id="KW-0472">Membrane</keyword>
<keyword evidence="1" id="KW-0812">Transmembrane</keyword>
<dbReference type="PROSITE" id="PS51257">
    <property type="entry name" value="PROKAR_LIPOPROTEIN"/>
    <property type="match status" value="1"/>
</dbReference>
<gene>
    <name evidence="2" type="ORF">EDB92DRAFT_1812849</name>
</gene>
<evidence type="ECO:0000256" key="1">
    <source>
        <dbReference type="SAM" id="Phobius"/>
    </source>
</evidence>
<dbReference type="AlphaFoldDB" id="A0AAD4QHD7"/>